<dbReference type="AlphaFoldDB" id="A0AAD7ZI50"/>
<evidence type="ECO:0000313" key="2">
    <source>
        <dbReference type="Proteomes" id="UP001233999"/>
    </source>
</evidence>
<dbReference type="Proteomes" id="UP001233999">
    <property type="component" value="Unassembled WGS sequence"/>
</dbReference>
<sequence>VDIFNAFVRIGDISRVLSEFLSGCHSPAYTFCAIVRKSPSVFPFSHILYILTAYLCLEL</sequence>
<evidence type="ECO:0000313" key="1">
    <source>
        <dbReference type="EMBL" id="KAJ9581120.1"/>
    </source>
</evidence>
<dbReference type="EMBL" id="JASPKZ010008023">
    <property type="protein sequence ID" value="KAJ9581120.1"/>
    <property type="molecule type" value="Genomic_DNA"/>
</dbReference>
<feature type="non-terminal residue" evidence="1">
    <location>
        <position position="59"/>
    </location>
</feature>
<proteinExistence type="predicted"/>
<name>A0AAD7ZI50_DIPPU</name>
<protein>
    <submittedName>
        <fullName evidence="1">Uncharacterized protein</fullName>
    </submittedName>
</protein>
<organism evidence="1 2">
    <name type="scientific">Diploptera punctata</name>
    <name type="common">Pacific beetle cockroach</name>
    <dbReference type="NCBI Taxonomy" id="6984"/>
    <lineage>
        <taxon>Eukaryota</taxon>
        <taxon>Metazoa</taxon>
        <taxon>Ecdysozoa</taxon>
        <taxon>Arthropoda</taxon>
        <taxon>Hexapoda</taxon>
        <taxon>Insecta</taxon>
        <taxon>Pterygota</taxon>
        <taxon>Neoptera</taxon>
        <taxon>Polyneoptera</taxon>
        <taxon>Dictyoptera</taxon>
        <taxon>Blattodea</taxon>
        <taxon>Blaberoidea</taxon>
        <taxon>Blaberidae</taxon>
        <taxon>Diplopterinae</taxon>
        <taxon>Diploptera</taxon>
    </lineage>
</organism>
<gene>
    <name evidence="1" type="ORF">L9F63_023711</name>
</gene>
<feature type="non-terminal residue" evidence="1">
    <location>
        <position position="1"/>
    </location>
</feature>
<reference evidence="1" key="1">
    <citation type="journal article" date="2023" name="IScience">
        <title>Live-bearing cockroach genome reveals convergent evolutionary mechanisms linked to viviparity in insects and beyond.</title>
        <authorList>
            <person name="Fouks B."/>
            <person name="Harrison M.C."/>
            <person name="Mikhailova A.A."/>
            <person name="Marchal E."/>
            <person name="English S."/>
            <person name="Carruthers M."/>
            <person name="Jennings E.C."/>
            <person name="Chiamaka E.L."/>
            <person name="Frigard R.A."/>
            <person name="Pippel M."/>
            <person name="Attardo G.M."/>
            <person name="Benoit J.B."/>
            <person name="Bornberg-Bauer E."/>
            <person name="Tobe S.S."/>
        </authorList>
    </citation>
    <scope>NUCLEOTIDE SEQUENCE</scope>
    <source>
        <strain evidence="1">Stay&amp;Tobe</strain>
    </source>
</reference>
<accession>A0AAD7ZI50</accession>
<keyword evidence="2" id="KW-1185">Reference proteome</keyword>
<comment type="caution">
    <text evidence="1">The sequence shown here is derived from an EMBL/GenBank/DDBJ whole genome shotgun (WGS) entry which is preliminary data.</text>
</comment>
<reference evidence="1" key="2">
    <citation type="submission" date="2023-05" db="EMBL/GenBank/DDBJ databases">
        <authorList>
            <person name="Fouks B."/>
        </authorList>
    </citation>
    <scope>NUCLEOTIDE SEQUENCE</scope>
    <source>
        <strain evidence="1">Stay&amp;Tobe</strain>
        <tissue evidence="1">Testes</tissue>
    </source>
</reference>